<dbReference type="PANTHER" id="PTHR45138:SF9">
    <property type="entry name" value="DIGUANYLATE CYCLASE DGCM-RELATED"/>
    <property type="match status" value="1"/>
</dbReference>
<feature type="transmembrane region" description="Helical" evidence="1">
    <location>
        <begin position="6"/>
        <end position="23"/>
    </location>
</feature>
<keyword evidence="1" id="KW-0812">Transmembrane</keyword>
<feature type="domain" description="GGDEF" evidence="2">
    <location>
        <begin position="183"/>
        <end position="308"/>
    </location>
</feature>
<dbReference type="Pfam" id="PF00990">
    <property type="entry name" value="GGDEF"/>
    <property type="match status" value="1"/>
</dbReference>
<dbReference type="PANTHER" id="PTHR45138">
    <property type="entry name" value="REGULATORY COMPONENTS OF SENSORY TRANSDUCTION SYSTEM"/>
    <property type="match status" value="1"/>
</dbReference>
<accession>A0A135L712</accession>
<dbReference type="InterPro" id="IPR029787">
    <property type="entry name" value="Nucleotide_cyclase"/>
</dbReference>
<reference evidence="3 4" key="1">
    <citation type="submission" date="2016-02" db="EMBL/GenBank/DDBJ databases">
        <title>Draft Genome for Tepidibacillus decaturensis nov. sp. Strain Z9, an Anaerobic, Moderately Thermophilic and Heterotrophic Bacterium from Deep Subsurface of the Illinois Basin, USA.</title>
        <authorList>
            <person name="Dong Y."/>
            <person name="Chang J.Y."/>
            <person name="Sanford R."/>
            <person name="Fouke B.W."/>
        </authorList>
    </citation>
    <scope>NUCLEOTIDE SEQUENCE [LARGE SCALE GENOMIC DNA]</scope>
    <source>
        <strain evidence="3 4">Z9</strain>
    </source>
</reference>
<dbReference type="NCBIfam" id="TIGR00254">
    <property type="entry name" value="GGDEF"/>
    <property type="match status" value="1"/>
</dbReference>
<feature type="transmembrane region" description="Helical" evidence="1">
    <location>
        <begin position="127"/>
        <end position="146"/>
    </location>
</feature>
<dbReference type="SMART" id="SM00267">
    <property type="entry name" value="GGDEF"/>
    <property type="match status" value="1"/>
</dbReference>
<dbReference type="InterPro" id="IPR050469">
    <property type="entry name" value="Diguanylate_Cyclase"/>
</dbReference>
<dbReference type="OrthoDB" id="9759607at2"/>
<keyword evidence="4" id="KW-1185">Reference proteome</keyword>
<dbReference type="RefSeq" id="WP_068726706.1">
    <property type="nucleotide sequence ID" value="NZ_LSKU01000001.1"/>
</dbReference>
<dbReference type="InterPro" id="IPR000160">
    <property type="entry name" value="GGDEF_dom"/>
</dbReference>
<dbReference type="SUPFAM" id="SSF55073">
    <property type="entry name" value="Nucleotide cyclase"/>
    <property type="match status" value="1"/>
</dbReference>
<protein>
    <recommendedName>
        <fullName evidence="2">GGDEF domain-containing protein</fullName>
    </recommendedName>
</protein>
<keyword evidence="1" id="KW-0472">Membrane</keyword>
<name>A0A135L712_9BACI</name>
<keyword evidence="1" id="KW-1133">Transmembrane helix</keyword>
<gene>
    <name evidence="3" type="ORF">U473_12135</name>
</gene>
<evidence type="ECO:0000313" key="4">
    <source>
        <dbReference type="Proteomes" id="UP000070352"/>
    </source>
</evidence>
<dbReference type="InterPro" id="IPR043128">
    <property type="entry name" value="Rev_trsase/Diguanyl_cyclase"/>
</dbReference>
<comment type="caution">
    <text evidence="3">The sequence shown here is derived from an EMBL/GenBank/DDBJ whole genome shotgun (WGS) entry which is preliminary data.</text>
</comment>
<feature type="transmembrane region" description="Helical" evidence="1">
    <location>
        <begin position="69"/>
        <end position="91"/>
    </location>
</feature>
<dbReference type="PROSITE" id="PS50887">
    <property type="entry name" value="GGDEF"/>
    <property type="match status" value="1"/>
</dbReference>
<sequence length="308" mass="36367">MGNFRWFIVMFSIMTGMINALLLGFQLQLLWLLILLGLLNLFTFNLKIFRHHLSNNYILAFLVLDIGMIHFLDVSQFVHVLYYSVVIYLATEINSRKVLLLTTLFYSLIHAFIEILFTNLTLKDLMITLYDVTVIFFISYFAYYFVRIYRQSESQSHQDYLTGLYNFKGFQHQLHHVWQNKPTAYHIIFIDFNDFKRINLLHGEEEGDQFLKLLANELRNLLPKQTLLSRYEGDCFVIGVDGDLKDIYQQIEMILQEISFSHTEAMPLKYSIATASYPEEATEPEKLVWVAQKNWLLINNNIKTNKKI</sequence>
<dbReference type="STRING" id="1413211.U473_12135"/>
<dbReference type="GO" id="GO:0052621">
    <property type="term" value="F:diguanylate cyclase activity"/>
    <property type="evidence" value="ECO:0007669"/>
    <property type="project" value="TreeGrafter"/>
</dbReference>
<dbReference type="EMBL" id="LSKU01000001">
    <property type="protein sequence ID" value="KXG44687.1"/>
    <property type="molecule type" value="Genomic_DNA"/>
</dbReference>
<dbReference type="CDD" id="cd01949">
    <property type="entry name" value="GGDEF"/>
    <property type="match status" value="1"/>
</dbReference>
<dbReference type="Gene3D" id="3.30.70.270">
    <property type="match status" value="1"/>
</dbReference>
<proteinExistence type="predicted"/>
<evidence type="ECO:0000313" key="3">
    <source>
        <dbReference type="EMBL" id="KXG44687.1"/>
    </source>
</evidence>
<dbReference type="Proteomes" id="UP000070352">
    <property type="component" value="Unassembled WGS sequence"/>
</dbReference>
<feature type="transmembrane region" description="Helical" evidence="1">
    <location>
        <begin position="30"/>
        <end position="49"/>
    </location>
</feature>
<evidence type="ECO:0000256" key="1">
    <source>
        <dbReference type="SAM" id="Phobius"/>
    </source>
</evidence>
<evidence type="ECO:0000259" key="2">
    <source>
        <dbReference type="PROSITE" id="PS50887"/>
    </source>
</evidence>
<organism evidence="3 4">
    <name type="scientific">Tepidibacillus decaturensis</name>
    <dbReference type="NCBI Taxonomy" id="1413211"/>
    <lineage>
        <taxon>Bacteria</taxon>
        <taxon>Bacillati</taxon>
        <taxon>Bacillota</taxon>
        <taxon>Bacilli</taxon>
        <taxon>Bacillales</taxon>
        <taxon>Bacillaceae</taxon>
        <taxon>Tepidibacillus</taxon>
    </lineage>
</organism>
<dbReference type="AlphaFoldDB" id="A0A135L712"/>
<feature type="transmembrane region" description="Helical" evidence="1">
    <location>
        <begin position="98"/>
        <end position="121"/>
    </location>
</feature>